<proteinExistence type="predicted"/>
<keyword evidence="3" id="KW-0805">Transcription regulation</keyword>
<organism evidence="8 9">
    <name type="scientific">Aspergillus luchuensis (strain CBS 106.47)</name>
    <dbReference type="NCBI Taxonomy" id="1137211"/>
    <lineage>
        <taxon>Eukaryota</taxon>
        <taxon>Fungi</taxon>
        <taxon>Dikarya</taxon>
        <taxon>Ascomycota</taxon>
        <taxon>Pezizomycotina</taxon>
        <taxon>Eurotiomycetes</taxon>
        <taxon>Eurotiomycetidae</taxon>
        <taxon>Eurotiales</taxon>
        <taxon>Aspergillaceae</taxon>
        <taxon>Aspergillus</taxon>
        <taxon>Aspergillus subgen. Circumdati</taxon>
    </lineage>
</organism>
<dbReference type="SUPFAM" id="SSF57701">
    <property type="entry name" value="Zn2/Cys6 DNA-binding domain"/>
    <property type="match status" value="1"/>
</dbReference>
<dbReference type="GO" id="GO:0009893">
    <property type="term" value="P:positive regulation of metabolic process"/>
    <property type="evidence" value="ECO:0007669"/>
    <property type="project" value="UniProtKB-ARBA"/>
</dbReference>
<dbReference type="Pfam" id="PF00172">
    <property type="entry name" value="Zn_clus"/>
    <property type="match status" value="1"/>
</dbReference>
<dbReference type="PANTHER" id="PTHR47338:SF20">
    <property type="entry name" value="ZN(II)2CYS6 TRANSCRIPTION FACTOR (EUROFUNG)"/>
    <property type="match status" value="1"/>
</dbReference>
<keyword evidence="5" id="KW-0804">Transcription</keyword>
<dbReference type="PROSITE" id="PS00463">
    <property type="entry name" value="ZN2_CY6_FUNGAL_1"/>
    <property type="match status" value="1"/>
</dbReference>
<name>A0A1M3TT62_ASPLC</name>
<evidence type="ECO:0000256" key="5">
    <source>
        <dbReference type="ARBA" id="ARBA00023163"/>
    </source>
</evidence>
<evidence type="ECO:0000256" key="2">
    <source>
        <dbReference type="ARBA" id="ARBA00022723"/>
    </source>
</evidence>
<evidence type="ECO:0000256" key="4">
    <source>
        <dbReference type="ARBA" id="ARBA00023125"/>
    </source>
</evidence>
<evidence type="ECO:0000259" key="7">
    <source>
        <dbReference type="PROSITE" id="PS50048"/>
    </source>
</evidence>
<evidence type="ECO:0000256" key="6">
    <source>
        <dbReference type="ARBA" id="ARBA00023242"/>
    </source>
</evidence>
<dbReference type="CDD" id="cd12148">
    <property type="entry name" value="fungal_TF_MHR"/>
    <property type="match status" value="1"/>
</dbReference>
<dbReference type="AlphaFoldDB" id="A0A1M3TT62"/>
<evidence type="ECO:0000313" key="9">
    <source>
        <dbReference type="Proteomes" id="UP000184063"/>
    </source>
</evidence>
<keyword evidence="6" id="KW-0539">Nucleus</keyword>
<dbReference type="EMBL" id="KV878238">
    <property type="protein sequence ID" value="OJZ90009.1"/>
    <property type="molecule type" value="Genomic_DNA"/>
</dbReference>
<dbReference type="Gene3D" id="4.10.240.10">
    <property type="entry name" value="Zn(2)-C6 fungal-type DNA-binding domain"/>
    <property type="match status" value="1"/>
</dbReference>
<evidence type="ECO:0000256" key="1">
    <source>
        <dbReference type="ARBA" id="ARBA00004123"/>
    </source>
</evidence>
<keyword evidence="4" id="KW-0238">DNA-binding</keyword>
<sequence length="535" mass="59506">MKVPVIERASHVCLTCKSRKKGCDKQLPTCGYCAKRNLPCRYQGSPVAEEPVADAITQIEINAILLQMVSLFGPPSENMSTAPRRTWYHVCRIIQLADLSLQEISRRYFSNFHIWLPIVSYEVFEESLARYNSPSRSPPVDFSVLVLGMCLVTLQPSKFNTHITPHSLYSTMKMLFAEAQSIMCASTYLIQAGLLIAAYEYANGRPEAAHITMGSVAKSAFVTGLADSSSWQTNEASIISSESLERLNLWWGVIILERLILCEINDKTQRPTTDCPTSEFPLPSDLQSVQSNTRSVGSCPYDSLPLNQDRKPCVFGHQARAVLLLDRVLAVRRHPQTNSGRMVEIQQLDKQLQSFLSERMNMGTAEIGHDCSPIASAVSLRNHATRLQLTESARALCLLHQEVLSCPFDTVDLQGLQHSKAALEMVSNVVVDVARHHKAQIACQNSHADLLPLSCSYTLHMAMRHIRDCTNWPTAKRMAAKPVRNSPMKVHRRYVLDCDGDGLDCSNQDGGPTAMNRRTSGCSTEFGELVGAKRN</sequence>
<accession>A0A1M3TT62</accession>
<dbReference type="PANTHER" id="PTHR47338">
    <property type="entry name" value="ZN(II)2CYS6 TRANSCRIPTION FACTOR (EUROFUNG)-RELATED"/>
    <property type="match status" value="1"/>
</dbReference>
<dbReference type="CDD" id="cd00067">
    <property type="entry name" value="GAL4"/>
    <property type="match status" value="1"/>
</dbReference>
<gene>
    <name evidence="8" type="ORF">ASPFODRAFT_79359</name>
</gene>
<dbReference type="InterPro" id="IPR001138">
    <property type="entry name" value="Zn2Cys6_DnaBD"/>
</dbReference>
<dbReference type="VEuPathDB" id="FungiDB:ASPFODRAFT_79359"/>
<comment type="subcellular location">
    <subcellularLocation>
        <location evidence="1">Nucleus</location>
    </subcellularLocation>
</comment>
<feature type="domain" description="Zn(2)-C6 fungal-type" evidence="7">
    <location>
        <begin position="12"/>
        <end position="42"/>
    </location>
</feature>
<dbReference type="OrthoDB" id="3862662at2759"/>
<dbReference type="GO" id="GO:0003677">
    <property type="term" value="F:DNA binding"/>
    <property type="evidence" value="ECO:0007669"/>
    <property type="project" value="UniProtKB-KW"/>
</dbReference>
<dbReference type="Pfam" id="PF04082">
    <property type="entry name" value="Fungal_trans"/>
    <property type="match status" value="1"/>
</dbReference>
<dbReference type="GO" id="GO:0005634">
    <property type="term" value="C:nucleus"/>
    <property type="evidence" value="ECO:0007669"/>
    <property type="project" value="UniProtKB-SubCell"/>
</dbReference>
<dbReference type="PROSITE" id="PS50048">
    <property type="entry name" value="ZN2_CY6_FUNGAL_2"/>
    <property type="match status" value="1"/>
</dbReference>
<dbReference type="GO" id="GO:0000981">
    <property type="term" value="F:DNA-binding transcription factor activity, RNA polymerase II-specific"/>
    <property type="evidence" value="ECO:0007669"/>
    <property type="project" value="InterPro"/>
</dbReference>
<dbReference type="InterPro" id="IPR036864">
    <property type="entry name" value="Zn2-C6_fun-type_DNA-bd_sf"/>
</dbReference>
<dbReference type="GO" id="GO:0006351">
    <property type="term" value="P:DNA-templated transcription"/>
    <property type="evidence" value="ECO:0007669"/>
    <property type="project" value="InterPro"/>
</dbReference>
<dbReference type="InterPro" id="IPR050815">
    <property type="entry name" value="TF_fung"/>
</dbReference>
<evidence type="ECO:0000313" key="8">
    <source>
        <dbReference type="EMBL" id="OJZ90009.1"/>
    </source>
</evidence>
<keyword evidence="2" id="KW-0479">Metal-binding</keyword>
<reference evidence="9" key="1">
    <citation type="journal article" date="2017" name="Genome Biol.">
        <title>Comparative genomics reveals high biological diversity and specific adaptations in the industrially and medically important fungal genus Aspergillus.</title>
        <authorList>
            <person name="de Vries R.P."/>
            <person name="Riley R."/>
            <person name="Wiebenga A."/>
            <person name="Aguilar-Osorio G."/>
            <person name="Amillis S."/>
            <person name="Uchima C.A."/>
            <person name="Anderluh G."/>
            <person name="Asadollahi M."/>
            <person name="Askin M."/>
            <person name="Barry K."/>
            <person name="Battaglia E."/>
            <person name="Bayram O."/>
            <person name="Benocci T."/>
            <person name="Braus-Stromeyer S.A."/>
            <person name="Caldana C."/>
            <person name="Canovas D."/>
            <person name="Cerqueira G.C."/>
            <person name="Chen F."/>
            <person name="Chen W."/>
            <person name="Choi C."/>
            <person name="Clum A."/>
            <person name="Dos Santos R.A."/>
            <person name="Damasio A.R."/>
            <person name="Diallinas G."/>
            <person name="Emri T."/>
            <person name="Fekete E."/>
            <person name="Flipphi M."/>
            <person name="Freyberg S."/>
            <person name="Gallo A."/>
            <person name="Gournas C."/>
            <person name="Habgood R."/>
            <person name="Hainaut M."/>
            <person name="Harispe M.L."/>
            <person name="Henrissat B."/>
            <person name="Hilden K.S."/>
            <person name="Hope R."/>
            <person name="Hossain A."/>
            <person name="Karabika E."/>
            <person name="Karaffa L."/>
            <person name="Karanyi Z."/>
            <person name="Krasevec N."/>
            <person name="Kuo A."/>
            <person name="Kusch H."/>
            <person name="LaButti K."/>
            <person name="Lagendijk E.L."/>
            <person name="Lapidus A."/>
            <person name="Levasseur A."/>
            <person name="Lindquist E."/>
            <person name="Lipzen A."/>
            <person name="Logrieco A.F."/>
            <person name="MacCabe A."/>
            <person name="Maekelae M.R."/>
            <person name="Malavazi I."/>
            <person name="Melin P."/>
            <person name="Meyer V."/>
            <person name="Mielnichuk N."/>
            <person name="Miskei M."/>
            <person name="Molnar A.P."/>
            <person name="Mule G."/>
            <person name="Ngan C.Y."/>
            <person name="Orejas M."/>
            <person name="Orosz E."/>
            <person name="Ouedraogo J.P."/>
            <person name="Overkamp K.M."/>
            <person name="Park H.-S."/>
            <person name="Perrone G."/>
            <person name="Piumi F."/>
            <person name="Punt P.J."/>
            <person name="Ram A.F."/>
            <person name="Ramon A."/>
            <person name="Rauscher S."/>
            <person name="Record E."/>
            <person name="Riano-Pachon D.M."/>
            <person name="Robert V."/>
            <person name="Roehrig J."/>
            <person name="Ruller R."/>
            <person name="Salamov A."/>
            <person name="Salih N.S."/>
            <person name="Samson R.A."/>
            <person name="Sandor E."/>
            <person name="Sanguinetti M."/>
            <person name="Schuetze T."/>
            <person name="Sepcic K."/>
            <person name="Shelest E."/>
            <person name="Sherlock G."/>
            <person name="Sophianopoulou V."/>
            <person name="Squina F.M."/>
            <person name="Sun H."/>
            <person name="Susca A."/>
            <person name="Todd R.B."/>
            <person name="Tsang A."/>
            <person name="Unkles S.E."/>
            <person name="van de Wiele N."/>
            <person name="van Rossen-Uffink D."/>
            <person name="Oliveira J.V."/>
            <person name="Vesth T.C."/>
            <person name="Visser J."/>
            <person name="Yu J.-H."/>
            <person name="Zhou M."/>
            <person name="Andersen M.R."/>
            <person name="Archer D.B."/>
            <person name="Baker S.E."/>
            <person name="Benoit I."/>
            <person name="Brakhage A.A."/>
            <person name="Braus G.H."/>
            <person name="Fischer R."/>
            <person name="Frisvad J.C."/>
            <person name="Goldman G.H."/>
            <person name="Houbraken J."/>
            <person name="Oakley B."/>
            <person name="Pocsi I."/>
            <person name="Scazzocchio C."/>
            <person name="Seiboth B."/>
            <person name="vanKuyk P.A."/>
            <person name="Wortman J."/>
            <person name="Dyer P.S."/>
            <person name="Grigoriev I.V."/>
        </authorList>
    </citation>
    <scope>NUCLEOTIDE SEQUENCE [LARGE SCALE GENOMIC DNA]</scope>
    <source>
        <strain evidence="9">CBS 106.47</strain>
    </source>
</reference>
<dbReference type="SMART" id="SM00066">
    <property type="entry name" value="GAL4"/>
    <property type="match status" value="1"/>
</dbReference>
<evidence type="ECO:0000256" key="3">
    <source>
        <dbReference type="ARBA" id="ARBA00023015"/>
    </source>
</evidence>
<dbReference type="InterPro" id="IPR007219">
    <property type="entry name" value="XnlR_reg_dom"/>
</dbReference>
<dbReference type="Proteomes" id="UP000184063">
    <property type="component" value="Unassembled WGS sequence"/>
</dbReference>
<dbReference type="GO" id="GO:0008270">
    <property type="term" value="F:zinc ion binding"/>
    <property type="evidence" value="ECO:0007669"/>
    <property type="project" value="InterPro"/>
</dbReference>
<protein>
    <recommendedName>
        <fullName evidence="7">Zn(2)-C6 fungal-type domain-containing protein</fullName>
    </recommendedName>
</protein>